<dbReference type="Proteomes" id="UP000564836">
    <property type="component" value="Chromosome"/>
</dbReference>
<reference evidence="2 3" key="1">
    <citation type="journal article" date="2017" name="Syst. Appl. Microbiol.">
        <title>Soybeans inoculated with root zone soils of Canadian native legumes harbour diverse and novel Bradyrhizobium spp. that possess agricultural potential.</title>
        <authorList>
            <person name="Bromfield E.S.P."/>
            <person name="Cloutier S."/>
            <person name="Tambong J.T."/>
            <person name="Tran Thi T.V."/>
        </authorList>
    </citation>
    <scope>NUCLEOTIDE SEQUENCE [LARGE SCALE GENOMIC DNA]</scope>
    <source>
        <strain evidence="2 3">323S2</strain>
    </source>
</reference>
<dbReference type="EMBL" id="CP088280">
    <property type="protein sequence ID" value="UGX92330.1"/>
    <property type="molecule type" value="Genomic_DNA"/>
</dbReference>
<evidence type="ECO:0000313" key="3">
    <source>
        <dbReference type="Proteomes" id="UP000564836"/>
    </source>
</evidence>
<organism evidence="1">
    <name type="scientific">Bradyrhizobium barranii subsp. barranii</name>
    <dbReference type="NCBI Taxonomy" id="2823807"/>
    <lineage>
        <taxon>Bacteria</taxon>
        <taxon>Pseudomonadati</taxon>
        <taxon>Pseudomonadota</taxon>
        <taxon>Alphaproteobacteria</taxon>
        <taxon>Hyphomicrobiales</taxon>
        <taxon>Nitrobacteraceae</taxon>
        <taxon>Bradyrhizobium</taxon>
        <taxon>Bradyrhizobium barranii</taxon>
    </lineage>
</organism>
<name>A0A7Z0QC27_9BRAD</name>
<proteinExistence type="predicted"/>
<gene>
    <name evidence="2" type="ORF">G6321_00042560</name>
    <name evidence="1" type="ORF">G6321_25800</name>
</gene>
<evidence type="ECO:0000313" key="1">
    <source>
        <dbReference type="EMBL" id="NYY91674.1"/>
    </source>
</evidence>
<protein>
    <submittedName>
        <fullName evidence="1">Uncharacterized protein</fullName>
    </submittedName>
</protein>
<accession>A0A7Z0QC27</accession>
<reference evidence="1" key="2">
    <citation type="submission" date="2020-06" db="EMBL/GenBank/DDBJ databases">
        <title>Whole Genome Sequence of Bradyrhizobium sp. Strain 323S2.</title>
        <authorList>
            <person name="Bromfield E.S.P."/>
        </authorList>
    </citation>
    <scope>NUCLEOTIDE SEQUENCE [LARGE SCALE GENOMIC DNA]</scope>
    <source>
        <strain evidence="1">323S2</strain>
    </source>
</reference>
<evidence type="ECO:0000313" key="2">
    <source>
        <dbReference type="EMBL" id="UGX92330.1"/>
    </source>
</evidence>
<reference evidence="2 3" key="3">
    <citation type="journal article" date="2022" name="Int. J. Syst. Evol. Microbiol.">
        <title>Strains of Bradyrhizobium barranii sp. nov. associated with legumes native to Canada are symbionts of soybeans and belong to different subspecies (subsp. barranii subsp. nov. and subsp. apii subsp. nov.) and symbiovars (sv. glycinearum and sv. septentrionale).</title>
        <authorList>
            <person name="Bromfield E.S.P."/>
            <person name="Cloutier S."/>
            <person name="Wasai-Hara S."/>
            <person name="Minamisawa K."/>
        </authorList>
    </citation>
    <scope>NUCLEOTIDE SEQUENCE [LARGE SCALE GENOMIC DNA]</scope>
    <source>
        <strain evidence="2 3">323S2</strain>
    </source>
</reference>
<dbReference type="EMBL" id="JACBFH010000001">
    <property type="protein sequence ID" value="NYY91674.1"/>
    <property type="molecule type" value="Genomic_DNA"/>
</dbReference>
<dbReference type="AlphaFoldDB" id="A0A7Z0QC27"/>
<dbReference type="RefSeq" id="WP_166349463.1">
    <property type="nucleotide sequence ID" value="NZ_CP088280.1"/>
</dbReference>
<sequence length="205" mass="23072">MSEFNENGIPDLLKAPLYKQQAHEGLMSGRDLKQAELDRLMGLGVNPTSLFKPQIHVTTINRVVFYGEHFKFANKGDVRAEQVVTMGLVGDRGLSDVVAWQPSSERLATLQGLGAALGECLVKYHFDEHSPALPVFRSPLDWFRADCRGIVIVHHCIANELLCAVQRLLAEDEAHRLELRKMFLDDEPQPHILLRNEVNKPEKVA</sequence>